<dbReference type="EMBL" id="BN001305">
    <property type="protein sequence ID" value="CBF80396.1"/>
    <property type="molecule type" value="Genomic_DNA"/>
</dbReference>
<protein>
    <submittedName>
        <fullName evidence="1">Cell surface protein, putative (AFU_orthologue AFUA_4G14085)</fullName>
    </submittedName>
</protein>
<name>Q5ATL3_EMENI</name>
<dbReference type="STRING" id="227321.Q5ATL3"/>
<organism evidence="1 2">
    <name type="scientific">Emericella nidulans (strain FGSC A4 / ATCC 38163 / CBS 112.46 / NRRL 194 / M139)</name>
    <name type="common">Aspergillus nidulans</name>
    <dbReference type="NCBI Taxonomy" id="227321"/>
    <lineage>
        <taxon>Eukaryota</taxon>
        <taxon>Fungi</taxon>
        <taxon>Dikarya</taxon>
        <taxon>Ascomycota</taxon>
        <taxon>Pezizomycotina</taxon>
        <taxon>Eurotiomycetes</taxon>
        <taxon>Eurotiomycetidae</taxon>
        <taxon>Eurotiales</taxon>
        <taxon>Aspergillaceae</taxon>
        <taxon>Aspergillus</taxon>
        <taxon>Aspergillus subgen. Nidulantes</taxon>
    </lineage>
</organism>
<dbReference type="eggNOG" id="ENOG502SJYE">
    <property type="taxonomic scope" value="Eukaryota"/>
</dbReference>
<evidence type="ECO:0000313" key="2">
    <source>
        <dbReference type="Proteomes" id="UP000000560"/>
    </source>
</evidence>
<dbReference type="Pfam" id="PF12138">
    <property type="entry name" value="Spherulin4"/>
    <property type="match status" value="1"/>
</dbReference>
<dbReference type="HOGENOM" id="CLU_060605_0_0_1"/>
<dbReference type="KEGG" id="ani:ANIA_08367"/>
<dbReference type="InParanoid" id="Q5ATL3"/>
<gene>
    <name evidence="1" type="ORF">ANIA_08367</name>
</gene>
<reference evidence="2" key="1">
    <citation type="journal article" date="2005" name="Nature">
        <title>Sequencing of Aspergillus nidulans and comparative analysis with A. fumigatus and A. oryzae.</title>
        <authorList>
            <person name="Galagan J.E."/>
            <person name="Calvo S.E."/>
            <person name="Cuomo C."/>
            <person name="Ma L.J."/>
            <person name="Wortman J.R."/>
            <person name="Batzoglou S."/>
            <person name="Lee S.I."/>
            <person name="Basturkmen M."/>
            <person name="Spevak C.C."/>
            <person name="Clutterbuck J."/>
            <person name="Kapitonov V."/>
            <person name="Jurka J."/>
            <person name="Scazzocchio C."/>
            <person name="Farman M."/>
            <person name="Butler J."/>
            <person name="Purcell S."/>
            <person name="Harris S."/>
            <person name="Braus G.H."/>
            <person name="Draht O."/>
            <person name="Busch S."/>
            <person name="D'Enfert C."/>
            <person name="Bouchier C."/>
            <person name="Goldman G.H."/>
            <person name="Bell-Pedersen D."/>
            <person name="Griffiths-Jones S."/>
            <person name="Doonan J.H."/>
            <person name="Yu J."/>
            <person name="Vienken K."/>
            <person name="Pain A."/>
            <person name="Freitag M."/>
            <person name="Selker E.U."/>
            <person name="Archer D.B."/>
            <person name="Penalva M.A."/>
            <person name="Oakley B.R."/>
            <person name="Momany M."/>
            <person name="Tanaka T."/>
            <person name="Kumagai T."/>
            <person name="Asai K."/>
            <person name="Machida M."/>
            <person name="Nierman W.C."/>
            <person name="Denning D.W."/>
            <person name="Caddick M."/>
            <person name="Hynes M."/>
            <person name="Paoletti M."/>
            <person name="Fischer R."/>
            <person name="Miller B."/>
            <person name="Dyer P."/>
            <person name="Sachs M.S."/>
            <person name="Osmani S.A."/>
            <person name="Birren B.W."/>
        </authorList>
    </citation>
    <scope>NUCLEOTIDE SEQUENCE [LARGE SCALE GENOMIC DNA]</scope>
    <source>
        <strain evidence="2">FGSC A4 / ATCC 38163 / CBS 112.46 / NRRL 194 / M139</strain>
    </source>
</reference>
<dbReference type="PANTHER" id="PTHR35040:SF8">
    <property type="entry name" value="SURFACE PROTEIN, PUTATIVE (AFU_ORTHOLOGUE AFUA_4G14085)-RELATED"/>
    <property type="match status" value="1"/>
</dbReference>
<dbReference type="OrthoDB" id="5342184at2759"/>
<accession>Q5ATL3</accession>
<dbReference type="OMA" id="TTWAPLY"/>
<evidence type="ECO:0000313" key="1">
    <source>
        <dbReference type="EMBL" id="CBF80396.1"/>
    </source>
</evidence>
<sequence length="260" mass="29464">MQAQKSAVKSAVVVPLYIYPLSAESWAPLYAAIETNPTLTFLVIVNPNSGPGLPEHPSPDASYSQQVPRLNAYRNVLTIGYIRVDYCRKPLQEALAEIARYASWSEHYETTGLGVRGIFVDETPNHYSREKEEYLRSITSFVKECPGILDEKLIAHNPGTPPDVRLAQPAEVTFVCEESYARFRSDEVQNWLAAHPVDRDRAGYMISGVPVDELPQLVRDLRTRAAWLFVTDVKENFYERFSDAWRDGTFIRALHGKNQC</sequence>
<dbReference type="Proteomes" id="UP000000560">
    <property type="component" value="Chromosome V"/>
</dbReference>
<dbReference type="PANTHER" id="PTHR35040">
    <property type="match status" value="1"/>
</dbReference>
<keyword evidence="2" id="KW-1185">Reference proteome</keyword>
<reference evidence="2" key="2">
    <citation type="journal article" date="2009" name="Fungal Genet. Biol.">
        <title>The 2008 update of the Aspergillus nidulans genome annotation: a community effort.</title>
        <authorList>
            <person name="Wortman J.R."/>
            <person name="Gilsenan J.M."/>
            <person name="Joardar V."/>
            <person name="Deegan J."/>
            <person name="Clutterbuck J."/>
            <person name="Andersen M.R."/>
            <person name="Archer D."/>
            <person name="Bencina M."/>
            <person name="Braus G."/>
            <person name="Coutinho P."/>
            <person name="von Dohren H."/>
            <person name="Doonan J."/>
            <person name="Driessen A.J."/>
            <person name="Durek P."/>
            <person name="Espeso E."/>
            <person name="Fekete E."/>
            <person name="Flipphi M."/>
            <person name="Estrada C.G."/>
            <person name="Geysens S."/>
            <person name="Goldman G."/>
            <person name="de Groot P.W."/>
            <person name="Hansen K."/>
            <person name="Harris S.D."/>
            <person name="Heinekamp T."/>
            <person name="Helmstaedt K."/>
            <person name="Henrissat B."/>
            <person name="Hofmann G."/>
            <person name="Homan T."/>
            <person name="Horio T."/>
            <person name="Horiuchi H."/>
            <person name="James S."/>
            <person name="Jones M."/>
            <person name="Karaffa L."/>
            <person name="Karanyi Z."/>
            <person name="Kato M."/>
            <person name="Keller N."/>
            <person name="Kelly D.E."/>
            <person name="Kiel J.A."/>
            <person name="Kim J.M."/>
            <person name="van der Klei I.J."/>
            <person name="Klis F.M."/>
            <person name="Kovalchuk A."/>
            <person name="Krasevec N."/>
            <person name="Kubicek C.P."/>
            <person name="Liu B."/>
            <person name="Maccabe A."/>
            <person name="Meyer V."/>
            <person name="Mirabito P."/>
            <person name="Miskei M."/>
            <person name="Mos M."/>
            <person name="Mullins J."/>
            <person name="Nelson D.R."/>
            <person name="Nielsen J."/>
            <person name="Oakley B.R."/>
            <person name="Osmani S.A."/>
            <person name="Pakula T."/>
            <person name="Paszewski A."/>
            <person name="Paulsen I."/>
            <person name="Pilsyk S."/>
            <person name="Pocsi I."/>
            <person name="Punt P.J."/>
            <person name="Ram A.F."/>
            <person name="Ren Q."/>
            <person name="Robellet X."/>
            <person name="Robson G."/>
            <person name="Seiboth B."/>
            <person name="van Solingen P."/>
            <person name="Specht T."/>
            <person name="Sun J."/>
            <person name="Taheri-Talesh N."/>
            <person name="Takeshita N."/>
            <person name="Ussery D."/>
            <person name="vanKuyk P.A."/>
            <person name="Visser H."/>
            <person name="van de Vondervoort P.J."/>
            <person name="de Vries R.P."/>
            <person name="Walton J."/>
            <person name="Xiang X."/>
            <person name="Xiong Y."/>
            <person name="Zeng A.P."/>
            <person name="Brandt B.W."/>
            <person name="Cornell M.J."/>
            <person name="van den Hondel C.A."/>
            <person name="Visser J."/>
            <person name="Oliver S.G."/>
            <person name="Turner G."/>
        </authorList>
    </citation>
    <scope>GENOME REANNOTATION</scope>
    <source>
        <strain evidence="2">FGSC A4 / ATCC 38163 / CBS 112.46 / NRRL 194 / M139</strain>
    </source>
</reference>
<dbReference type="GeneID" id="2868679"/>
<dbReference type="RefSeq" id="XP_681636.1">
    <property type="nucleotide sequence ID" value="XM_676544.1"/>
</dbReference>
<dbReference type="InterPro" id="IPR021986">
    <property type="entry name" value="Spherulin4"/>
</dbReference>
<dbReference type="AlphaFoldDB" id="Q5ATL3"/>
<accession>C8VE62</accession>
<proteinExistence type="predicted"/>